<gene>
    <name evidence="1" type="ORF">ACFSQ6_07545</name>
</gene>
<proteinExistence type="predicted"/>
<dbReference type="RefSeq" id="WP_066756173.1">
    <property type="nucleotide sequence ID" value="NZ_JBHUMB010000006.1"/>
</dbReference>
<evidence type="ECO:0008006" key="3">
    <source>
        <dbReference type="Google" id="ProtNLM"/>
    </source>
</evidence>
<dbReference type="EMBL" id="JBHUMB010000006">
    <property type="protein sequence ID" value="MFD2743248.1"/>
    <property type="molecule type" value="Genomic_DNA"/>
</dbReference>
<reference evidence="2" key="1">
    <citation type="journal article" date="2019" name="Int. J. Syst. Evol. Microbiol.">
        <title>The Global Catalogue of Microorganisms (GCM) 10K type strain sequencing project: providing services to taxonomists for standard genome sequencing and annotation.</title>
        <authorList>
            <consortium name="The Broad Institute Genomics Platform"/>
            <consortium name="The Broad Institute Genome Sequencing Center for Infectious Disease"/>
            <person name="Wu L."/>
            <person name="Ma J."/>
        </authorList>
    </citation>
    <scope>NUCLEOTIDE SEQUENCE [LARGE SCALE GENOMIC DNA]</scope>
    <source>
        <strain evidence="2">KCTC 42247</strain>
    </source>
</reference>
<evidence type="ECO:0000313" key="2">
    <source>
        <dbReference type="Proteomes" id="UP001597418"/>
    </source>
</evidence>
<name>A0ABW5UBN9_9SPHI</name>
<dbReference type="PROSITE" id="PS51257">
    <property type="entry name" value="PROKAR_LIPOPROTEIN"/>
    <property type="match status" value="1"/>
</dbReference>
<sequence length="540" mass="60078">MKSNFYLLLLSVAVVLYSCNKETFREETSVEVNLLGIEIETSEPSDTESRAATSASILENESQELAHIPFDQHFGVTVSLARDFPNTDGRSDLVKEENTVSRAAGVTNLGPITWKMEDGIQYRLLAYDSNESKVIDTVYTVGKYGNSALKLNPETTYTFVLYSTMSKSEVPAAPNGKLSEAVFTNINGNTDFVYFRKTFKLSPGQNKLNVTLRHVFSQITTHINTADVGNISTIKARIGDHFLSPTIGLNNGTVLTYNNKAENGKVLEFVQNTPTSAANEASIICNSGATKSTLTFDELTINNITKRGVTIPNVQLAPGTRYILTLKIKTFTQDVDPGIELGDRTYAPGNLIYDRNKKTYLFSTKGEGDLWFKNYVKPRRNDLDKLPWGQNNQEARTELNGGPGDPCALVAPLNSWRLPKRVEMENIKNATEANISGHPGPDIYHPVRYIAQKYPGGDRRGMYFGTQTDPGSNFNKFLFISFDGIYNSNTTRSDLDGTGWYMLKNGNKYEYMQIGPNINTFNFYELGQNTAVSIRCVRAN</sequence>
<keyword evidence="2" id="KW-1185">Reference proteome</keyword>
<comment type="caution">
    <text evidence="1">The sequence shown here is derived from an EMBL/GenBank/DDBJ whole genome shotgun (WGS) entry which is preliminary data.</text>
</comment>
<protein>
    <recommendedName>
        <fullName evidence="3">Fibrobacter succinogenes major paralogous domain-containing protein</fullName>
    </recommendedName>
</protein>
<accession>A0ABW5UBN9</accession>
<organism evidence="1 2">
    <name type="scientific">Sphingobacterium populi</name>
    <dbReference type="NCBI Taxonomy" id="1812824"/>
    <lineage>
        <taxon>Bacteria</taxon>
        <taxon>Pseudomonadati</taxon>
        <taxon>Bacteroidota</taxon>
        <taxon>Sphingobacteriia</taxon>
        <taxon>Sphingobacteriales</taxon>
        <taxon>Sphingobacteriaceae</taxon>
        <taxon>Sphingobacterium</taxon>
    </lineage>
</organism>
<dbReference type="Proteomes" id="UP001597418">
    <property type="component" value="Unassembled WGS sequence"/>
</dbReference>
<evidence type="ECO:0000313" key="1">
    <source>
        <dbReference type="EMBL" id="MFD2743248.1"/>
    </source>
</evidence>